<proteinExistence type="predicted"/>
<dbReference type="PANTHER" id="PTHR11008:SF29">
    <property type="entry name" value="IP17226P"/>
    <property type="match status" value="1"/>
</dbReference>
<reference evidence="1 2" key="1">
    <citation type="submission" date="2023-03" db="EMBL/GenBank/DDBJ databases">
        <title>High recombination rates correlate with genetic variation in Cardiocondyla obscurior ants.</title>
        <authorList>
            <person name="Errbii M."/>
        </authorList>
    </citation>
    <scope>NUCLEOTIDE SEQUENCE [LARGE SCALE GENOMIC DNA]</scope>
    <source>
        <strain evidence="1">Alpha-2009</strain>
        <tissue evidence="1">Whole body</tissue>
    </source>
</reference>
<sequence>MFEKILFHRKIFFSWHMLAAFVVFNFATIRADIPSYIRACGRKNPNYDQCIINNLNNVRDHLCEGIPEFNLSSIEPIVIDRIAVFDAENFKLHVKNVKVTRVCDYTVQYARTDSNRLYLELEFRFNRLIVSTEYEFNAHVLVPLKNEGLLSISLDKPSARAKMNLKVVTKNGKSQIYVSKINTNIKVSSFEYKFDNDEKDQLHQILNNFVDNNKNDILTKVLPIFEKKLGEIIISIFNSVTRSNYEKLFPETA</sequence>
<dbReference type="Gene3D" id="3.15.10.30">
    <property type="entry name" value="Haemolymph juvenile hormone binding protein"/>
    <property type="match status" value="1"/>
</dbReference>
<dbReference type="AlphaFoldDB" id="A0AAW2ECP6"/>
<evidence type="ECO:0000313" key="2">
    <source>
        <dbReference type="Proteomes" id="UP001430953"/>
    </source>
</evidence>
<name>A0AAW2ECP6_9HYME</name>
<comment type="caution">
    <text evidence="1">The sequence shown here is derived from an EMBL/GenBank/DDBJ whole genome shotgun (WGS) entry which is preliminary data.</text>
</comment>
<dbReference type="GO" id="GO:0005615">
    <property type="term" value="C:extracellular space"/>
    <property type="evidence" value="ECO:0007669"/>
    <property type="project" value="TreeGrafter"/>
</dbReference>
<dbReference type="Pfam" id="PF06585">
    <property type="entry name" value="JHBP"/>
    <property type="match status" value="1"/>
</dbReference>
<evidence type="ECO:0008006" key="3">
    <source>
        <dbReference type="Google" id="ProtNLM"/>
    </source>
</evidence>
<dbReference type="EMBL" id="JADYXP020000024">
    <property type="protein sequence ID" value="KAL0101148.1"/>
    <property type="molecule type" value="Genomic_DNA"/>
</dbReference>
<dbReference type="InterPro" id="IPR038606">
    <property type="entry name" value="To_sf"/>
</dbReference>
<protein>
    <recommendedName>
        <fullName evidence="3">Protein takeout-like</fullName>
    </recommendedName>
</protein>
<dbReference type="Proteomes" id="UP001430953">
    <property type="component" value="Unassembled WGS sequence"/>
</dbReference>
<gene>
    <name evidence="1" type="ORF">PUN28_018775</name>
</gene>
<keyword evidence="2" id="KW-1185">Reference proteome</keyword>
<organism evidence="1 2">
    <name type="scientific">Cardiocondyla obscurior</name>
    <dbReference type="NCBI Taxonomy" id="286306"/>
    <lineage>
        <taxon>Eukaryota</taxon>
        <taxon>Metazoa</taxon>
        <taxon>Ecdysozoa</taxon>
        <taxon>Arthropoda</taxon>
        <taxon>Hexapoda</taxon>
        <taxon>Insecta</taxon>
        <taxon>Pterygota</taxon>
        <taxon>Neoptera</taxon>
        <taxon>Endopterygota</taxon>
        <taxon>Hymenoptera</taxon>
        <taxon>Apocrita</taxon>
        <taxon>Aculeata</taxon>
        <taxon>Formicoidea</taxon>
        <taxon>Formicidae</taxon>
        <taxon>Myrmicinae</taxon>
        <taxon>Cardiocondyla</taxon>
    </lineage>
</organism>
<dbReference type="InterPro" id="IPR010562">
    <property type="entry name" value="Haemolymph_juvenile_hormone-bd"/>
</dbReference>
<dbReference type="SMART" id="SM00700">
    <property type="entry name" value="JHBP"/>
    <property type="match status" value="1"/>
</dbReference>
<dbReference type="PANTHER" id="PTHR11008">
    <property type="entry name" value="PROTEIN TAKEOUT-LIKE PROTEIN"/>
    <property type="match status" value="1"/>
</dbReference>
<accession>A0AAW2ECP6</accession>
<evidence type="ECO:0000313" key="1">
    <source>
        <dbReference type="EMBL" id="KAL0101148.1"/>
    </source>
</evidence>